<gene>
    <name evidence="2" type="ORF">BOX15_Mlig001342g6</name>
</gene>
<feature type="compositionally biased region" description="Low complexity" evidence="1">
    <location>
        <begin position="263"/>
        <end position="276"/>
    </location>
</feature>
<protein>
    <submittedName>
        <fullName evidence="2">Uncharacterized protein</fullName>
    </submittedName>
</protein>
<dbReference type="Proteomes" id="UP000215902">
    <property type="component" value="Unassembled WGS sequence"/>
</dbReference>
<keyword evidence="3" id="KW-1185">Reference proteome</keyword>
<feature type="compositionally biased region" description="Acidic residues" evidence="1">
    <location>
        <begin position="472"/>
        <end position="494"/>
    </location>
</feature>
<feature type="region of interest" description="Disordered" evidence="1">
    <location>
        <begin position="36"/>
        <end position="57"/>
    </location>
</feature>
<feature type="region of interest" description="Disordered" evidence="1">
    <location>
        <begin position="143"/>
        <end position="188"/>
    </location>
</feature>
<feature type="region of interest" description="Disordered" evidence="1">
    <location>
        <begin position="386"/>
        <end position="434"/>
    </location>
</feature>
<evidence type="ECO:0000256" key="1">
    <source>
        <dbReference type="SAM" id="MobiDB-lite"/>
    </source>
</evidence>
<feature type="compositionally biased region" description="Basic and acidic residues" evidence="1">
    <location>
        <begin position="215"/>
        <end position="234"/>
    </location>
</feature>
<dbReference type="SUPFAM" id="SSF57997">
    <property type="entry name" value="Tropomyosin"/>
    <property type="match status" value="1"/>
</dbReference>
<dbReference type="EMBL" id="NIVC01000392">
    <property type="protein sequence ID" value="PAA83979.1"/>
    <property type="molecule type" value="Genomic_DNA"/>
</dbReference>
<organism evidence="2 3">
    <name type="scientific">Macrostomum lignano</name>
    <dbReference type="NCBI Taxonomy" id="282301"/>
    <lineage>
        <taxon>Eukaryota</taxon>
        <taxon>Metazoa</taxon>
        <taxon>Spiralia</taxon>
        <taxon>Lophotrochozoa</taxon>
        <taxon>Platyhelminthes</taxon>
        <taxon>Rhabditophora</taxon>
        <taxon>Macrostomorpha</taxon>
        <taxon>Macrostomida</taxon>
        <taxon>Macrostomidae</taxon>
        <taxon>Macrostomum</taxon>
    </lineage>
</organism>
<sequence length="702" mass="75511">INMCSETIRLKHRKVSRIFLQPFPPRITFSMSSEQLKQNDEELRPDAPTASSSEPNECDVKTVTVVDKTVTVVDKKVTVKDKTATVEDKTATVKDKTATVKDKTATVEDKAATAEDKTATAEDKTATVEDKTATVVDKTATVEDKTATAEDKKATVVDKTATAEDKTATAEDKTATVEDKTATVEDKTATVEDKAVNIEDKTVNVEDETFNANDAKKAEDSVKKAEVEKDKTEVTENTMEAESTSKEAEVADQEAEVADQEAEFAGQEAEFAGQEAEVADQEAEVADQEEEVADQEAEVADQEAEVADQEAEEEEVTSNEPKVEAIGNAIDCLIEQAATDSEQLITAIESMDAVLDEAHFHTIHYETNVVGVVEVTIHTSIALGEESGSATIEEDDFTAGEDRDGTDTTEADEDTDDEEEVDVAGDEPGLAEEDLRAGELENETDEQEDAINAAQQADAVNEGTENSGIIDSNDDDDDLDDDDDDDDDVEDSSSELELTIHGSPAVAAIDVAAAAARLASPAFPPWTTATRNRLSAQSAAAGLATPLGSGSRRGNWHYQLFRRGARFLQRRLRRHSTENASPAASSSPAAVASLRRQKPAVFSRIDERNSISVESGISAMAVDQLNQQRLRRKSSPTAMATKPCRRCSIIVHLPAEMFDQRLQAECNLAADTAAAAAAAAAAKAASANSRRSVTWAVLRCRK</sequence>
<dbReference type="AlphaFoldDB" id="A0A267GFD0"/>
<dbReference type="STRING" id="282301.A0A267GFD0"/>
<evidence type="ECO:0000313" key="3">
    <source>
        <dbReference type="Proteomes" id="UP000215902"/>
    </source>
</evidence>
<feature type="region of interest" description="Disordered" evidence="1">
    <location>
        <begin position="457"/>
        <end position="497"/>
    </location>
</feature>
<accession>A0A267GFD0</accession>
<proteinExistence type="predicted"/>
<feature type="non-terminal residue" evidence="2">
    <location>
        <position position="1"/>
    </location>
</feature>
<feature type="region of interest" description="Disordered" evidence="1">
    <location>
        <begin position="215"/>
        <end position="323"/>
    </location>
</feature>
<reference evidence="2 3" key="1">
    <citation type="submission" date="2017-06" db="EMBL/GenBank/DDBJ databases">
        <title>A platform for efficient transgenesis in Macrostomum lignano, a flatworm model organism for stem cell research.</title>
        <authorList>
            <person name="Berezikov E."/>
        </authorList>
    </citation>
    <scope>NUCLEOTIDE SEQUENCE [LARGE SCALE GENOMIC DNA]</scope>
    <source>
        <strain evidence="2">DV1</strain>
        <tissue evidence="2">Whole organism</tissue>
    </source>
</reference>
<dbReference type="Gene3D" id="1.20.5.170">
    <property type="match status" value="1"/>
</dbReference>
<feature type="compositionally biased region" description="Acidic residues" evidence="1">
    <location>
        <begin position="407"/>
        <end position="432"/>
    </location>
</feature>
<feature type="compositionally biased region" description="Acidic residues" evidence="1">
    <location>
        <begin position="277"/>
        <end position="317"/>
    </location>
</feature>
<name>A0A267GFD0_9PLAT</name>
<comment type="caution">
    <text evidence="2">The sequence shown here is derived from an EMBL/GenBank/DDBJ whole genome shotgun (WGS) entry which is preliminary data.</text>
</comment>
<feature type="compositionally biased region" description="Acidic residues" evidence="1">
    <location>
        <begin position="250"/>
        <end position="262"/>
    </location>
</feature>
<evidence type="ECO:0000313" key="2">
    <source>
        <dbReference type="EMBL" id="PAA83979.1"/>
    </source>
</evidence>